<reference evidence="3" key="2">
    <citation type="journal article" date="2017" name="Nat. Plants">
        <title>The Aegilops tauschii genome reveals multiple impacts of transposons.</title>
        <authorList>
            <person name="Zhao G."/>
            <person name="Zou C."/>
            <person name="Li K."/>
            <person name="Wang K."/>
            <person name="Li T."/>
            <person name="Gao L."/>
            <person name="Zhang X."/>
            <person name="Wang H."/>
            <person name="Yang Z."/>
            <person name="Liu X."/>
            <person name="Jiang W."/>
            <person name="Mao L."/>
            <person name="Kong X."/>
            <person name="Jiao Y."/>
            <person name="Jia J."/>
        </authorList>
    </citation>
    <scope>NUCLEOTIDE SEQUENCE [LARGE SCALE GENOMIC DNA]</scope>
    <source>
        <strain evidence="3">cv. AL8/78</strain>
    </source>
</reference>
<accession>A0A453E252</accession>
<dbReference type="Gramene" id="AET3Gv20194800.17">
    <property type="protein sequence ID" value="AET3Gv20194800.17"/>
    <property type="gene ID" value="AET3Gv20194800"/>
</dbReference>
<name>A0A453E252_AEGTS</name>
<organism evidence="2 3">
    <name type="scientific">Aegilops tauschii subsp. strangulata</name>
    <name type="common">Goatgrass</name>
    <dbReference type="NCBI Taxonomy" id="200361"/>
    <lineage>
        <taxon>Eukaryota</taxon>
        <taxon>Viridiplantae</taxon>
        <taxon>Streptophyta</taxon>
        <taxon>Embryophyta</taxon>
        <taxon>Tracheophyta</taxon>
        <taxon>Spermatophyta</taxon>
        <taxon>Magnoliopsida</taxon>
        <taxon>Liliopsida</taxon>
        <taxon>Poales</taxon>
        <taxon>Poaceae</taxon>
        <taxon>BOP clade</taxon>
        <taxon>Pooideae</taxon>
        <taxon>Triticodae</taxon>
        <taxon>Triticeae</taxon>
        <taxon>Triticinae</taxon>
        <taxon>Aegilops</taxon>
    </lineage>
</organism>
<reference evidence="2" key="5">
    <citation type="journal article" date="2021" name="G3 (Bethesda)">
        <title>Aegilops tauschii genome assembly Aet v5.0 features greater sequence contiguity and improved annotation.</title>
        <authorList>
            <person name="Wang L."/>
            <person name="Zhu T."/>
            <person name="Rodriguez J.C."/>
            <person name="Deal K.R."/>
            <person name="Dubcovsky J."/>
            <person name="McGuire P.E."/>
            <person name="Lux T."/>
            <person name="Spannagl M."/>
            <person name="Mayer K.F.X."/>
            <person name="Baldrich P."/>
            <person name="Meyers B.C."/>
            <person name="Huo N."/>
            <person name="Gu Y.Q."/>
            <person name="Zhou H."/>
            <person name="Devos K.M."/>
            <person name="Bennetzen J.L."/>
            <person name="Unver T."/>
            <person name="Budak H."/>
            <person name="Gulick P.J."/>
            <person name="Galiba G."/>
            <person name="Kalapos B."/>
            <person name="Nelson D.R."/>
            <person name="Li P."/>
            <person name="You F.M."/>
            <person name="Luo M.C."/>
            <person name="Dvorak J."/>
        </authorList>
    </citation>
    <scope>NUCLEOTIDE SEQUENCE [LARGE SCALE GENOMIC DNA]</scope>
    <source>
        <strain evidence="2">cv. AL8/78</strain>
    </source>
</reference>
<feature type="transmembrane region" description="Helical" evidence="1">
    <location>
        <begin position="24"/>
        <end position="43"/>
    </location>
</feature>
<dbReference type="EnsemblPlants" id="AET3Gv20194800.17">
    <property type="protein sequence ID" value="AET3Gv20194800.17"/>
    <property type="gene ID" value="AET3Gv20194800"/>
</dbReference>
<evidence type="ECO:0000313" key="2">
    <source>
        <dbReference type="EnsemblPlants" id="AET3Gv20194800.17"/>
    </source>
</evidence>
<proteinExistence type="predicted"/>
<dbReference type="AlphaFoldDB" id="A0A453E252"/>
<keyword evidence="1" id="KW-1133">Transmembrane helix</keyword>
<evidence type="ECO:0000313" key="3">
    <source>
        <dbReference type="Proteomes" id="UP000015105"/>
    </source>
</evidence>
<reference evidence="2" key="3">
    <citation type="journal article" date="2017" name="Nature">
        <title>Genome sequence of the progenitor of the wheat D genome Aegilops tauschii.</title>
        <authorList>
            <person name="Luo M.C."/>
            <person name="Gu Y.Q."/>
            <person name="Puiu D."/>
            <person name="Wang H."/>
            <person name="Twardziok S.O."/>
            <person name="Deal K.R."/>
            <person name="Huo N."/>
            <person name="Zhu T."/>
            <person name="Wang L."/>
            <person name="Wang Y."/>
            <person name="McGuire P.E."/>
            <person name="Liu S."/>
            <person name="Long H."/>
            <person name="Ramasamy R.K."/>
            <person name="Rodriguez J.C."/>
            <person name="Van S.L."/>
            <person name="Yuan L."/>
            <person name="Wang Z."/>
            <person name="Xia Z."/>
            <person name="Xiao L."/>
            <person name="Anderson O.D."/>
            <person name="Ouyang S."/>
            <person name="Liang Y."/>
            <person name="Zimin A.V."/>
            <person name="Pertea G."/>
            <person name="Qi P."/>
            <person name="Bennetzen J.L."/>
            <person name="Dai X."/>
            <person name="Dawson M.W."/>
            <person name="Muller H.G."/>
            <person name="Kugler K."/>
            <person name="Rivarola-Duarte L."/>
            <person name="Spannagl M."/>
            <person name="Mayer K.F.X."/>
            <person name="Lu F.H."/>
            <person name="Bevan M.W."/>
            <person name="Leroy P."/>
            <person name="Li P."/>
            <person name="You F.M."/>
            <person name="Sun Q."/>
            <person name="Liu Z."/>
            <person name="Lyons E."/>
            <person name="Wicker T."/>
            <person name="Salzberg S.L."/>
            <person name="Devos K.M."/>
            <person name="Dvorak J."/>
        </authorList>
    </citation>
    <scope>NUCLEOTIDE SEQUENCE [LARGE SCALE GENOMIC DNA]</scope>
    <source>
        <strain evidence="2">cv. AL8/78</strain>
    </source>
</reference>
<reference evidence="2" key="4">
    <citation type="submission" date="2019-03" db="UniProtKB">
        <authorList>
            <consortium name="EnsemblPlants"/>
        </authorList>
    </citation>
    <scope>IDENTIFICATION</scope>
</reference>
<protein>
    <submittedName>
        <fullName evidence="2">Uncharacterized protein</fullName>
    </submittedName>
</protein>
<evidence type="ECO:0000256" key="1">
    <source>
        <dbReference type="SAM" id="Phobius"/>
    </source>
</evidence>
<keyword evidence="1" id="KW-0812">Transmembrane</keyword>
<keyword evidence="3" id="KW-1185">Reference proteome</keyword>
<reference evidence="3" key="1">
    <citation type="journal article" date="2014" name="Science">
        <title>Ancient hybridizations among the ancestral genomes of bread wheat.</title>
        <authorList>
            <consortium name="International Wheat Genome Sequencing Consortium,"/>
            <person name="Marcussen T."/>
            <person name="Sandve S.R."/>
            <person name="Heier L."/>
            <person name="Spannagl M."/>
            <person name="Pfeifer M."/>
            <person name="Jakobsen K.S."/>
            <person name="Wulff B.B."/>
            <person name="Steuernagel B."/>
            <person name="Mayer K.F."/>
            <person name="Olsen O.A."/>
        </authorList>
    </citation>
    <scope>NUCLEOTIDE SEQUENCE [LARGE SCALE GENOMIC DNA]</scope>
    <source>
        <strain evidence="3">cv. AL8/78</strain>
    </source>
</reference>
<keyword evidence="1" id="KW-0472">Membrane</keyword>
<sequence length="67" mass="7700">LHCSRIILFVIVELCWNVYPSTSYSSLLLLFAHLFILFGLWSSPAEYPYADKKEKADRDSKESGKAM</sequence>
<dbReference type="Proteomes" id="UP000015105">
    <property type="component" value="Chromosome 3D"/>
</dbReference>